<dbReference type="RefSeq" id="XP_024674790.1">
    <property type="nucleotide sequence ID" value="XM_024816025.1"/>
</dbReference>
<dbReference type="PANTHER" id="PTHR28083">
    <property type="entry name" value="GOOD FOR FULL DBP5 ACTIVITY PROTEIN 2"/>
    <property type="match status" value="1"/>
</dbReference>
<dbReference type="AlphaFoldDB" id="A0A2I2FJG2"/>
<feature type="region of interest" description="Disordered" evidence="1">
    <location>
        <begin position="26"/>
        <end position="58"/>
    </location>
</feature>
<organism evidence="3 4">
    <name type="scientific">Aspergillus candidus</name>
    <dbReference type="NCBI Taxonomy" id="41067"/>
    <lineage>
        <taxon>Eukaryota</taxon>
        <taxon>Fungi</taxon>
        <taxon>Dikarya</taxon>
        <taxon>Ascomycota</taxon>
        <taxon>Pezizomycotina</taxon>
        <taxon>Eurotiomycetes</taxon>
        <taxon>Eurotiomycetidae</taxon>
        <taxon>Eurotiales</taxon>
        <taxon>Aspergillaceae</taxon>
        <taxon>Aspergillus</taxon>
        <taxon>Aspergillus subgen. Circumdati</taxon>
    </lineage>
</organism>
<dbReference type="OrthoDB" id="5953249at2759"/>
<dbReference type="Proteomes" id="UP000234585">
    <property type="component" value="Unassembled WGS sequence"/>
</dbReference>
<accession>A0A2I2FJG2</accession>
<dbReference type="InterPro" id="IPR048519">
    <property type="entry name" value="Gfd2/YDR514C-like_C"/>
</dbReference>
<keyword evidence="4" id="KW-1185">Reference proteome</keyword>
<dbReference type="STRING" id="41067.A0A2I2FJG2"/>
<dbReference type="InterPro" id="IPR040151">
    <property type="entry name" value="Gfd2/YDR514C-like"/>
</dbReference>
<feature type="domain" description="Gfd2/YDR514C-like C-terminal" evidence="2">
    <location>
        <begin position="296"/>
        <end position="484"/>
    </location>
</feature>
<dbReference type="PANTHER" id="PTHR28083:SF1">
    <property type="entry name" value="GOOD FOR FULL DBP5 ACTIVITY PROTEIN 2"/>
    <property type="match status" value="1"/>
</dbReference>
<dbReference type="SUPFAM" id="SSF53098">
    <property type="entry name" value="Ribonuclease H-like"/>
    <property type="match status" value="1"/>
</dbReference>
<evidence type="ECO:0000259" key="2">
    <source>
        <dbReference type="Pfam" id="PF21762"/>
    </source>
</evidence>
<feature type="region of interest" description="Disordered" evidence="1">
    <location>
        <begin position="255"/>
        <end position="288"/>
    </location>
</feature>
<evidence type="ECO:0000313" key="3">
    <source>
        <dbReference type="EMBL" id="PLB40778.1"/>
    </source>
</evidence>
<evidence type="ECO:0000313" key="4">
    <source>
        <dbReference type="Proteomes" id="UP000234585"/>
    </source>
</evidence>
<evidence type="ECO:0000256" key="1">
    <source>
        <dbReference type="SAM" id="MobiDB-lite"/>
    </source>
</evidence>
<proteinExistence type="predicted"/>
<dbReference type="GeneID" id="36523185"/>
<gene>
    <name evidence="3" type="ORF">BDW47DRAFT_123313</name>
</gene>
<dbReference type="EMBL" id="KZ559123">
    <property type="protein sequence ID" value="PLB40778.1"/>
    <property type="molecule type" value="Genomic_DNA"/>
</dbReference>
<sequence>MDQLSRLKFLFEHDGHLLQLNTGLRKPLPAADNEDEPPSPVLPEMSTHPAPTVLDESPVATPSIPSDGIFCPLLALSKYPYKFLQGETRDKVANRFFERGLFWKRQWDLYYIHLRPQNQQTVRHLLLVPATQARHLLHEINNSLGSALAFPTQNFVLDFTTHAFPFPVFLGQSTSREDKEQLEGNIPASLVPEHKVSAPDDEYLAYAAMLESGWEAAKGKRTKVSKERMARRVQKERDRIVCLQRLQRYIGLRGDSIVPKDSPGGDPVENQEPPDTKREAVDENQPTPHPFWKDPIFISIDIECNERCHSQVTEVGISVLDTRDLVGVPPGENCSYWRRLIKSRHLRVREHGHIVNHDFVPGCPKDFQFGSSEWVDLDRLGDRVRACFQAPSGAEDGERTLILVAHSTGMEETYLRKLGVPVLREGGKPFFADVVDTAEFFKVIQGETATRSLGAVLLEVGIEGWYLHNGGNDARYAMEAMLGMMWRWDGVIPTKTGG</sequence>
<dbReference type="Pfam" id="PF21762">
    <property type="entry name" value="DEDDh_C"/>
    <property type="match status" value="1"/>
</dbReference>
<dbReference type="GO" id="GO:0005634">
    <property type="term" value="C:nucleus"/>
    <property type="evidence" value="ECO:0007669"/>
    <property type="project" value="TreeGrafter"/>
</dbReference>
<dbReference type="InterPro" id="IPR012337">
    <property type="entry name" value="RNaseH-like_sf"/>
</dbReference>
<protein>
    <recommendedName>
        <fullName evidence="2">Gfd2/YDR514C-like C-terminal domain-containing protein</fullName>
    </recommendedName>
</protein>
<reference evidence="3 4" key="1">
    <citation type="submission" date="2017-12" db="EMBL/GenBank/DDBJ databases">
        <authorList>
            <consortium name="DOE Joint Genome Institute"/>
            <person name="Haridas S."/>
            <person name="Kjaerbolling I."/>
            <person name="Vesth T.C."/>
            <person name="Frisvad J.C."/>
            <person name="Nybo J.L."/>
            <person name="Theobald S."/>
            <person name="Kuo A."/>
            <person name="Bowyer P."/>
            <person name="Matsuda Y."/>
            <person name="Mondo S."/>
            <person name="Lyhne E.K."/>
            <person name="Kogle M.E."/>
            <person name="Clum A."/>
            <person name="Lipzen A."/>
            <person name="Salamov A."/>
            <person name="Ngan C.Y."/>
            <person name="Daum C."/>
            <person name="Chiniquy J."/>
            <person name="Barry K."/>
            <person name="LaButti K."/>
            <person name="Simmons B.A."/>
            <person name="Magnuson J.K."/>
            <person name="Mortensen U.H."/>
            <person name="Larsen T.O."/>
            <person name="Grigoriev I.V."/>
            <person name="Baker S.E."/>
            <person name="Andersen M.R."/>
            <person name="Nordberg H.P."/>
            <person name="Cantor M.N."/>
            <person name="Hua S.X."/>
        </authorList>
    </citation>
    <scope>NUCLEOTIDE SEQUENCE [LARGE SCALE GENOMIC DNA]</scope>
    <source>
        <strain evidence="3 4">CBS 102.13</strain>
    </source>
</reference>
<name>A0A2I2FJG2_ASPCN</name>